<accession>A0ABU9B424</accession>
<proteinExistence type="predicted"/>
<keyword evidence="2" id="KW-1185">Reference proteome</keyword>
<gene>
    <name evidence="1" type="ORF">AACH11_01405</name>
</gene>
<reference evidence="1 2" key="1">
    <citation type="submission" date="2024-04" db="EMBL/GenBank/DDBJ databases">
        <title>Novel species of the genus Ideonella isolated from streams.</title>
        <authorList>
            <person name="Lu H."/>
        </authorList>
    </citation>
    <scope>NUCLEOTIDE SEQUENCE [LARGE SCALE GENOMIC DNA]</scope>
    <source>
        <strain evidence="1 2">BYS139W</strain>
    </source>
</reference>
<dbReference type="EMBL" id="JBBUTF010000002">
    <property type="protein sequence ID" value="MEK8024623.1"/>
    <property type="molecule type" value="Genomic_DNA"/>
</dbReference>
<dbReference type="RefSeq" id="WP_341372404.1">
    <property type="nucleotide sequence ID" value="NZ_JBBUTF010000002.1"/>
</dbReference>
<dbReference type="PROSITE" id="PS51257">
    <property type="entry name" value="PROKAR_LIPOPROTEIN"/>
    <property type="match status" value="1"/>
</dbReference>
<dbReference type="Proteomes" id="UP001368500">
    <property type="component" value="Unassembled WGS sequence"/>
</dbReference>
<sequence>MTLPRPLPSPVDARRRTLLGGCASLPLGTLLTACGGTLDKVKVATFNSPVQLPDAAIMPTTKQLEMGDRRVRVVVFQPDDNASARGHNLPQIAVRELESQLGRTCEIVDRSLANALDKELKLAEMSTSKGYLGPDVADFAVKLVMGVASWGAAYSQGSSYVDKKTGRTMITSRPGWTYQGRSKMTVRVYEIPSLRLVESIELEGNAQLSEQPYDLRQQAAPGLTQAATQKAVEAKSEELRNEFTPRGYITAARSNGKESIFKITMGKRAGVKPGNPVEIYTLRAGEVDLRTKKPSVEEVLIVKGRISEQISDSDAWITVDDAKAGAQIRRGDIVKVNFGTGFWDKARDRLTGS</sequence>
<comment type="caution">
    <text evidence="1">The sequence shown here is derived from an EMBL/GenBank/DDBJ whole genome shotgun (WGS) entry which is preliminary data.</text>
</comment>
<evidence type="ECO:0000313" key="2">
    <source>
        <dbReference type="Proteomes" id="UP001368500"/>
    </source>
</evidence>
<protein>
    <submittedName>
        <fullName evidence="1">Uncharacterized protein</fullName>
    </submittedName>
</protein>
<organism evidence="1 2">
    <name type="scientific">Pseudaquabacterium rugosum</name>
    <dbReference type="NCBI Taxonomy" id="2984194"/>
    <lineage>
        <taxon>Bacteria</taxon>
        <taxon>Pseudomonadati</taxon>
        <taxon>Pseudomonadota</taxon>
        <taxon>Betaproteobacteria</taxon>
        <taxon>Burkholderiales</taxon>
        <taxon>Sphaerotilaceae</taxon>
        <taxon>Pseudaquabacterium</taxon>
    </lineage>
</organism>
<name>A0ABU9B424_9BURK</name>
<evidence type="ECO:0000313" key="1">
    <source>
        <dbReference type="EMBL" id="MEK8024623.1"/>
    </source>
</evidence>